<protein>
    <recommendedName>
        <fullName evidence="5">DUF4398 domain-containing protein</fullName>
    </recommendedName>
</protein>
<dbReference type="EMBL" id="JACIJJ010000001">
    <property type="protein sequence ID" value="MBB5697147.1"/>
    <property type="molecule type" value="Genomic_DNA"/>
</dbReference>
<sequence>MRSLLVLSALALLAACASRGEDGYPSLLPRPIEKRGFADPAPKPEPVATPDAALDAQVAKAKGALAKAGAAFADKAGEAERLAARAKGASAGSEPWIAAQVALAELDTLRSGTAGALADIEKLAIDRAAEGKPPYPSLETLLADAREQNQREVERINRIEGSMPRG</sequence>
<evidence type="ECO:0008006" key="5">
    <source>
        <dbReference type="Google" id="ProtNLM"/>
    </source>
</evidence>
<comment type="caution">
    <text evidence="3">The sequence shown here is derived from an EMBL/GenBank/DDBJ whole genome shotgun (WGS) entry which is preliminary data.</text>
</comment>
<keyword evidence="2" id="KW-0732">Signal</keyword>
<keyword evidence="4" id="KW-1185">Reference proteome</keyword>
<dbReference type="PROSITE" id="PS51257">
    <property type="entry name" value="PROKAR_LIPOPROTEIN"/>
    <property type="match status" value="1"/>
</dbReference>
<name>A0A7W9AMT2_9SPHN</name>
<evidence type="ECO:0000256" key="2">
    <source>
        <dbReference type="SAM" id="SignalP"/>
    </source>
</evidence>
<feature type="signal peptide" evidence="2">
    <location>
        <begin position="1"/>
        <end position="19"/>
    </location>
</feature>
<dbReference type="AlphaFoldDB" id="A0A7W9AMT2"/>
<proteinExistence type="predicted"/>
<gene>
    <name evidence="3" type="ORF">FHR19_000472</name>
</gene>
<reference evidence="3 4" key="1">
    <citation type="submission" date="2020-08" db="EMBL/GenBank/DDBJ databases">
        <title>Genomic Encyclopedia of Type Strains, Phase IV (KMG-IV): sequencing the most valuable type-strain genomes for metagenomic binning, comparative biology and taxonomic classification.</title>
        <authorList>
            <person name="Goeker M."/>
        </authorList>
    </citation>
    <scope>NUCLEOTIDE SEQUENCE [LARGE SCALE GENOMIC DNA]</scope>
    <source>
        <strain evidence="3 4">DSM 27244</strain>
    </source>
</reference>
<evidence type="ECO:0000313" key="3">
    <source>
        <dbReference type="EMBL" id="MBB5697147.1"/>
    </source>
</evidence>
<dbReference type="RefSeq" id="WP_184023794.1">
    <property type="nucleotide sequence ID" value="NZ_JACIJJ010000001.1"/>
</dbReference>
<organism evidence="3 4">
    <name type="scientific">Sphingomonas yantingensis</name>
    <dbReference type="NCBI Taxonomy" id="1241761"/>
    <lineage>
        <taxon>Bacteria</taxon>
        <taxon>Pseudomonadati</taxon>
        <taxon>Pseudomonadota</taxon>
        <taxon>Alphaproteobacteria</taxon>
        <taxon>Sphingomonadales</taxon>
        <taxon>Sphingomonadaceae</taxon>
        <taxon>Sphingomonas</taxon>
    </lineage>
</organism>
<evidence type="ECO:0000256" key="1">
    <source>
        <dbReference type="SAM" id="MobiDB-lite"/>
    </source>
</evidence>
<evidence type="ECO:0000313" key="4">
    <source>
        <dbReference type="Proteomes" id="UP000557739"/>
    </source>
</evidence>
<dbReference type="Proteomes" id="UP000557739">
    <property type="component" value="Unassembled WGS sequence"/>
</dbReference>
<feature type="region of interest" description="Disordered" evidence="1">
    <location>
        <begin position="21"/>
        <end position="50"/>
    </location>
</feature>
<accession>A0A7W9AMT2</accession>
<feature type="chain" id="PRO_5030897585" description="DUF4398 domain-containing protein" evidence="2">
    <location>
        <begin position="20"/>
        <end position="166"/>
    </location>
</feature>